<evidence type="ECO:0000259" key="2">
    <source>
        <dbReference type="PROSITE" id="PS50110"/>
    </source>
</evidence>
<evidence type="ECO:0000313" key="4">
    <source>
        <dbReference type="Proteomes" id="UP000193804"/>
    </source>
</evidence>
<dbReference type="PROSITE" id="PS50110">
    <property type="entry name" value="RESPONSE_REGULATORY"/>
    <property type="match status" value="1"/>
</dbReference>
<sequence length="127" mass="14724">MAVFKNVCIVDDDDLFMILTIDIMKDENFAENIYDFDDGKKALSYLKSTDEHNFPEVLFLDINMPMMDGWEFMDVLKEDNLTGKMNIYITSSSIDPIDLKKAEENPFIRGFLTKPLDPEKLKTVLKN</sequence>
<dbReference type="OrthoDB" id="1524091at2"/>
<dbReference type="InterPro" id="IPR011006">
    <property type="entry name" value="CheY-like_superfamily"/>
</dbReference>
<dbReference type="Gene3D" id="3.40.50.2300">
    <property type="match status" value="1"/>
</dbReference>
<keyword evidence="1" id="KW-0597">Phosphoprotein</keyword>
<feature type="domain" description="Response regulatory" evidence="2">
    <location>
        <begin position="6"/>
        <end position="127"/>
    </location>
</feature>
<accession>A0A1X7IED4</accession>
<dbReference type="STRING" id="1028.SAMN05661096_00533"/>
<feature type="modified residue" description="4-aspartylphosphate" evidence="1">
    <location>
        <position position="61"/>
    </location>
</feature>
<dbReference type="SMART" id="SM00448">
    <property type="entry name" value="REC"/>
    <property type="match status" value="1"/>
</dbReference>
<dbReference type="InterPro" id="IPR001789">
    <property type="entry name" value="Sig_transdc_resp-reg_receiver"/>
</dbReference>
<organism evidence="3 4">
    <name type="scientific">Marivirga sericea</name>
    <dbReference type="NCBI Taxonomy" id="1028"/>
    <lineage>
        <taxon>Bacteria</taxon>
        <taxon>Pseudomonadati</taxon>
        <taxon>Bacteroidota</taxon>
        <taxon>Cytophagia</taxon>
        <taxon>Cytophagales</taxon>
        <taxon>Marivirgaceae</taxon>
        <taxon>Marivirga</taxon>
    </lineage>
</organism>
<protein>
    <submittedName>
        <fullName evidence="3">Response regulator receiver domain-containing protein</fullName>
    </submittedName>
</protein>
<dbReference type="SUPFAM" id="SSF52172">
    <property type="entry name" value="CheY-like"/>
    <property type="match status" value="1"/>
</dbReference>
<dbReference type="PANTHER" id="PTHR44520">
    <property type="entry name" value="RESPONSE REGULATOR RCP1-RELATED"/>
    <property type="match status" value="1"/>
</dbReference>
<evidence type="ECO:0000313" key="3">
    <source>
        <dbReference type="EMBL" id="SMG12661.1"/>
    </source>
</evidence>
<dbReference type="Proteomes" id="UP000193804">
    <property type="component" value="Unassembled WGS sequence"/>
</dbReference>
<proteinExistence type="predicted"/>
<dbReference type="InterPro" id="IPR052893">
    <property type="entry name" value="TCS_response_regulator"/>
</dbReference>
<dbReference type="AlphaFoldDB" id="A0A1X7IED4"/>
<evidence type="ECO:0000256" key="1">
    <source>
        <dbReference type="PROSITE-ProRule" id="PRU00169"/>
    </source>
</evidence>
<keyword evidence="4" id="KW-1185">Reference proteome</keyword>
<dbReference type="EMBL" id="FXAW01000001">
    <property type="protein sequence ID" value="SMG12661.1"/>
    <property type="molecule type" value="Genomic_DNA"/>
</dbReference>
<dbReference type="GO" id="GO:0000160">
    <property type="term" value="P:phosphorelay signal transduction system"/>
    <property type="evidence" value="ECO:0007669"/>
    <property type="project" value="InterPro"/>
</dbReference>
<reference evidence="4" key="1">
    <citation type="submission" date="2017-04" db="EMBL/GenBank/DDBJ databases">
        <authorList>
            <person name="Varghese N."/>
            <person name="Submissions S."/>
        </authorList>
    </citation>
    <scope>NUCLEOTIDE SEQUENCE [LARGE SCALE GENOMIC DNA]</scope>
    <source>
        <strain evidence="4">DSM 4125</strain>
    </source>
</reference>
<dbReference type="RefSeq" id="WP_085515532.1">
    <property type="nucleotide sequence ID" value="NZ_FXAW01000001.1"/>
</dbReference>
<dbReference type="PANTHER" id="PTHR44520:SF2">
    <property type="entry name" value="RESPONSE REGULATOR RCP1"/>
    <property type="match status" value="1"/>
</dbReference>
<name>A0A1X7IED4_9BACT</name>
<dbReference type="Pfam" id="PF00072">
    <property type="entry name" value="Response_reg"/>
    <property type="match status" value="1"/>
</dbReference>
<gene>
    <name evidence="3" type="ORF">SAMN05661096_00533</name>
</gene>